<keyword evidence="2" id="KW-0808">Transferase</keyword>
<reference evidence="2 3" key="1">
    <citation type="submission" date="2013-01" db="EMBL/GenBank/DDBJ databases">
        <title>Whole genome shotgun sequence of Gordonia soli NBRC 108243.</title>
        <authorList>
            <person name="Isaki-Nakamura S."/>
            <person name="Hosoyama A."/>
            <person name="Tsuchikane K."/>
            <person name="Ando Y."/>
            <person name="Baba S."/>
            <person name="Ohji S."/>
            <person name="Hamada M."/>
            <person name="Tamura T."/>
            <person name="Yamazoe A."/>
            <person name="Yamazaki S."/>
            <person name="Fujita N."/>
        </authorList>
    </citation>
    <scope>NUCLEOTIDE SEQUENCE [LARGE SCALE GENOMIC DNA]</scope>
    <source>
        <strain evidence="2 3">NBRC 108243</strain>
    </source>
</reference>
<dbReference type="eggNOG" id="COG0627">
    <property type="taxonomic scope" value="Bacteria"/>
</dbReference>
<dbReference type="Proteomes" id="UP000011666">
    <property type="component" value="Unassembled WGS sequence"/>
</dbReference>
<dbReference type="STRING" id="1223545.GS4_45_00420"/>
<accession>M0QRL0</accession>
<protein>
    <submittedName>
        <fullName evidence="2">Putative mycolyltransferase</fullName>
    </submittedName>
</protein>
<gene>
    <name evidence="2" type="ORF">GS4_45_00420</name>
</gene>
<name>M0QRL0_9ACTN</name>
<dbReference type="Gene3D" id="3.40.50.1820">
    <property type="entry name" value="alpha/beta hydrolase"/>
    <property type="match status" value="1"/>
</dbReference>
<keyword evidence="3" id="KW-1185">Reference proteome</keyword>
<evidence type="ECO:0000313" key="2">
    <source>
        <dbReference type="EMBL" id="GAC70986.1"/>
    </source>
</evidence>
<dbReference type="GO" id="GO:0016747">
    <property type="term" value="F:acyltransferase activity, transferring groups other than amino-acyl groups"/>
    <property type="evidence" value="ECO:0007669"/>
    <property type="project" value="TreeGrafter"/>
</dbReference>
<dbReference type="OrthoDB" id="4366784at2"/>
<keyword evidence="1" id="KW-1133">Transmembrane helix</keyword>
<comment type="caution">
    <text evidence="2">The sequence shown here is derived from an EMBL/GenBank/DDBJ whole genome shotgun (WGS) entry which is preliminary data.</text>
</comment>
<dbReference type="InterPro" id="IPR029058">
    <property type="entry name" value="AB_hydrolase_fold"/>
</dbReference>
<organism evidence="2 3">
    <name type="scientific">Gordonia soli NBRC 108243</name>
    <dbReference type="NCBI Taxonomy" id="1223545"/>
    <lineage>
        <taxon>Bacteria</taxon>
        <taxon>Bacillati</taxon>
        <taxon>Actinomycetota</taxon>
        <taxon>Actinomycetes</taxon>
        <taxon>Mycobacteriales</taxon>
        <taxon>Gordoniaceae</taxon>
        <taxon>Gordonia</taxon>
    </lineage>
</organism>
<dbReference type="Pfam" id="PF00756">
    <property type="entry name" value="Esterase"/>
    <property type="match status" value="1"/>
</dbReference>
<sequence length="331" mass="36449">MREAVARPPRPRGGGRARTRIIAAAVSLFTVVGLVGVVGGGQAGARIGGTQVGLQQFYVNGCGMPNVKVRAWKRPGNYKTVILLDGMRAQYDYSGWEINSNVQEMVRSGVNVVEPIGGPASFYSDWDAPSNFNGQKYTYKWNCVITNTLVRALDARGFRVGASRKYAVAGLSMGGNAALVIGAQNRRNFDRAASLSGYNFLNAPGMRTALRLAMFDVDPKPWNIDSMWGPPWSVRWFQNDPLLNINRMQGMKVFIGSGNGLFGRYNALPNVFDDLFKGSTLEILAFTQTKAFEAAAALQGLPVMTYYANGTHAWGYWQDMLWNAKNRGFFR</sequence>
<evidence type="ECO:0000256" key="1">
    <source>
        <dbReference type="SAM" id="Phobius"/>
    </source>
</evidence>
<proteinExistence type="predicted"/>
<evidence type="ECO:0000313" key="3">
    <source>
        <dbReference type="Proteomes" id="UP000011666"/>
    </source>
</evidence>
<keyword evidence="1" id="KW-0472">Membrane</keyword>
<dbReference type="SUPFAM" id="SSF53474">
    <property type="entry name" value="alpha/beta-Hydrolases"/>
    <property type="match status" value="1"/>
</dbReference>
<dbReference type="InterPro" id="IPR050583">
    <property type="entry name" value="Mycobacterial_A85_antigen"/>
</dbReference>
<dbReference type="RefSeq" id="WP_007625530.1">
    <property type="nucleotide sequence ID" value="NZ_BANX01000045.1"/>
</dbReference>
<dbReference type="AlphaFoldDB" id="M0QRL0"/>
<dbReference type="PANTHER" id="PTHR48098:SF1">
    <property type="entry name" value="DIACYLGLYCEROL ACYLTRANSFERASE_MYCOLYLTRANSFERASE AG85A"/>
    <property type="match status" value="1"/>
</dbReference>
<dbReference type="InterPro" id="IPR000801">
    <property type="entry name" value="Esterase-like"/>
</dbReference>
<feature type="transmembrane region" description="Helical" evidence="1">
    <location>
        <begin position="21"/>
        <end position="41"/>
    </location>
</feature>
<keyword evidence="1" id="KW-0812">Transmembrane</keyword>
<dbReference type="EMBL" id="BANX01000045">
    <property type="protein sequence ID" value="GAC70986.1"/>
    <property type="molecule type" value="Genomic_DNA"/>
</dbReference>
<dbReference type="PANTHER" id="PTHR48098">
    <property type="entry name" value="ENTEROCHELIN ESTERASE-RELATED"/>
    <property type="match status" value="1"/>
</dbReference>